<proteinExistence type="predicted"/>
<dbReference type="Proteomes" id="UP001501666">
    <property type="component" value="Unassembled WGS sequence"/>
</dbReference>
<evidence type="ECO:0000313" key="1">
    <source>
        <dbReference type="EMBL" id="GAA2692092.1"/>
    </source>
</evidence>
<dbReference type="EMBL" id="BAAATE010000034">
    <property type="protein sequence ID" value="GAA2692092.1"/>
    <property type="molecule type" value="Genomic_DNA"/>
</dbReference>
<name>A0ABP6FJH0_9ACTN</name>
<reference evidence="2" key="1">
    <citation type="journal article" date="2019" name="Int. J. Syst. Evol. Microbiol.">
        <title>The Global Catalogue of Microorganisms (GCM) 10K type strain sequencing project: providing services to taxonomists for standard genome sequencing and annotation.</title>
        <authorList>
            <consortium name="The Broad Institute Genomics Platform"/>
            <consortium name="The Broad Institute Genome Sequencing Center for Infectious Disease"/>
            <person name="Wu L."/>
            <person name="Ma J."/>
        </authorList>
    </citation>
    <scope>NUCLEOTIDE SEQUENCE [LARGE SCALE GENOMIC DNA]</scope>
    <source>
        <strain evidence="2">JCM 6835</strain>
    </source>
</reference>
<evidence type="ECO:0000313" key="2">
    <source>
        <dbReference type="Proteomes" id="UP001501666"/>
    </source>
</evidence>
<gene>
    <name evidence="1" type="ORF">GCM10010412_082810</name>
</gene>
<organism evidence="1 2">
    <name type="scientific">Nonomuraea recticatena</name>
    <dbReference type="NCBI Taxonomy" id="46178"/>
    <lineage>
        <taxon>Bacteria</taxon>
        <taxon>Bacillati</taxon>
        <taxon>Actinomycetota</taxon>
        <taxon>Actinomycetes</taxon>
        <taxon>Streptosporangiales</taxon>
        <taxon>Streptosporangiaceae</taxon>
        <taxon>Nonomuraea</taxon>
    </lineage>
</organism>
<protein>
    <submittedName>
        <fullName evidence="1">Uncharacterized protein</fullName>
    </submittedName>
</protein>
<accession>A0ABP6FJH0</accession>
<sequence length="84" mass="8850">MFEVHGYVDGVAYAVTVGRARPEAAATTGIVSGTRTVVDLLSGRQGADIVIPHQPTTTLDVHDPVSVLAALRAWTQVVTVKEPL</sequence>
<dbReference type="RefSeq" id="WP_346154541.1">
    <property type="nucleotide sequence ID" value="NZ_BAAATE010000034.1"/>
</dbReference>
<keyword evidence="2" id="KW-1185">Reference proteome</keyword>
<comment type="caution">
    <text evidence="1">The sequence shown here is derived from an EMBL/GenBank/DDBJ whole genome shotgun (WGS) entry which is preliminary data.</text>
</comment>